<comment type="caution">
    <text evidence="1">The sequence shown here is derived from an EMBL/GenBank/DDBJ whole genome shotgun (WGS) entry which is preliminary data.</text>
</comment>
<keyword evidence="2" id="KW-1185">Reference proteome</keyword>
<gene>
    <name evidence="1" type="ORF">PEDI_18360</name>
</gene>
<name>A0AAN5AJQ8_9BACT</name>
<reference evidence="1 2" key="1">
    <citation type="submission" date="2021-12" db="EMBL/GenBank/DDBJ databases">
        <title>Genome sequencing of bacteria with rrn-lacking chromosome and rrn-plasmid.</title>
        <authorList>
            <person name="Anda M."/>
            <person name="Iwasaki W."/>
        </authorList>
    </citation>
    <scope>NUCLEOTIDE SEQUENCE [LARGE SCALE GENOMIC DNA]</scope>
    <source>
        <strain evidence="1 2">NBRC 15940</strain>
    </source>
</reference>
<evidence type="ECO:0000313" key="1">
    <source>
        <dbReference type="EMBL" id="GJM61284.1"/>
    </source>
</evidence>
<dbReference type="Proteomes" id="UP001310022">
    <property type="component" value="Unassembled WGS sequence"/>
</dbReference>
<accession>A0AAN5AJQ8</accession>
<dbReference type="InterPro" id="IPR016084">
    <property type="entry name" value="Haem_Oase-like_multi-hlx"/>
</dbReference>
<evidence type="ECO:0000313" key="2">
    <source>
        <dbReference type="Proteomes" id="UP001310022"/>
    </source>
</evidence>
<dbReference type="RefSeq" id="WP_338236861.1">
    <property type="nucleotide sequence ID" value="NZ_BQKE01000001.1"/>
</dbReference>
<dbReference type="Gene3D" id="1.20.910.10">
    <property type="entry name" value="Heme oxygenase-like"/>
    <property type="match status" value="1"/>
</dbReference>
<sequence>MFTNAYFMIENNIVEVVKHLSQRKVQLDNNPFCHWMKNPKVPTEEKISFAPKMYFFVLGFRDILLELEDHSFQSPLQDEINQHCKEDAHHWIWYLEDCEKLANAGFFSFPPTSSAIYQRDWYPVRKHLYKCMKVAEESNDHPFQKLVLIQVLESAFESFNGVMAPVIEQMGKMNSLSYFGSAHQMAEEAHESPLWIESDLKTLQKIQCDGQTAIESIETIDYIFDGFEKMFNQWSIPVPVGKHP</sequence>
<proteinExistence type="predicted"/>
<dbReference type="AlphaFoldDB" id="A0AAN5AJQ8"/>
<organism evidence="1 2">
    <name type="scientific">Persicobacter diffluens</name>
    <dbReference type="NCBI Taxonomy" id="981"/>
    <lineage>
        <taxon>Bacteria</taxon>
        <taxon>Pseudomonadati</taxon>
        <taxon>Bacteroidota</taxon>
        <taxon>Cytophagia</taxon>
        <taxon>Cytophagales</taxon>
        <taxon>Persicobacteraceae</taxon>
        <taxon>Persicobacter</taxon>
    </lineage>
</organism>
<dbReference type="EMBL" id="BQKE01000001">
    <property type="protein sequence ID" value="GJM61284.1"/>
    <property type="molecule type" value="Genomic_DNA"/>
</dbReference>
<protein>
    <submittedName>
        <fullName evidence="1">Uncharacterized protein</fullName>
    </submittedName>
</protein>